<keyword evidence="1" id="KW-0812">Transmembrane</keyword>
<evidence type="ECO:0008006" key="4">
    <source>
        <dbReference type="Google" id="ProtNLM"/>
    </source>
</evidence>
<accession>A0A1Z4GDG9</accession>
<feature type="transmembrane region" description="Helical" evidence="1">
    <location>
        <begin position="225"/>
        <end position="243"/>
    </location>
</feature>
<dbReference type="Proteomes" id="UP000218287">
    <property type="component" value="Chromosome"/>
</dbReference>
<keyword evidence="3" id="KW-1185">Reference proteome</keyword>
<feature type="transmembrane region" description="Helical" evidence="1">
    <location>
        <begin position="197"/>
        <end position="219"/>
    </location>
</feature>
<keyword evidence="1" id="KW-0472">Membrane</keyword>
<name>A0A1Z4GDG9_9CYAN</name>
<gene>
    <name evidence="2" type="ORF">NIES21_11750</name>
</gene>
<evidence type="ECO:0000313" key="3">
    <source>
        <dbReference type="Proteomes" id="UP000218287"/>
    </source>
</evidence>
<keyword evidence="1" id="KW-1133">Transmembrane helix</keyword>
<reference evidence="2 3" key="1">
    <citation type="submission" date="2017-06" db="EMBL/GenBank/DDBJ databases">
        <title>Genome sequencing of cyanobaciteial culture collection at National Institute for Environmental Studies (NIES).</title>
        <authorList>
            <person name="Hirose Y."/>
            <person name="Shimura Y."/>
            <person name="Fujisawa T."/>
            <person name="Nakamura Y."/>
            <person name="Kawachi M."/>
        </authorList>
    </citation>
    <scope>NUCLEOTIDE SEQUENCE [LARGE SCALE GENOMIC DNA]</scope>
    <source>
        <strain evidence="2 3">NIES-21</strain>
    </source>
</reference>
<feature type="transmembrane region" description="Helical" evidence="1">
    <location>
        <begin position="59"/>
        <end position="78"/>
    </location>
</feature>
<evidence type="ECO:0000313" key="2">
    <source>
        <dbReference type="EMBL" id="BAY15358.1"/>
    </source>
</evidence>
<dbReference type="InterPro" id="IPR026467">
    <property type="entry name" value="Ser/Gly_Cys_C_dom"/>
</dbReference>
<organism evidence="2 3">
    <name type="scientific">Anabaenopsis circularis NIES-21</name>
    <dbReference type="NCBI Taxonomy" id="1085406"/>
    <lineage>
        <taxon>Bacteria</taxon>
        <taxon>Bacillati</taxon>
        <taxon>Cyanobacteriota</taxon>
        <taxon>Cyanophyceae</taxon>
        <taxon>Nostocales</taxon>
        <taxon>Nodulariaceae</taxon>
        <taxon>Anabaenopsis</taxon>
    </lineage>
</organism>
<dbReference type="NCBIfam" id="TIGR04222">
    <property type="entry name" value="near_uncomplex"/>
    <property type="match status" value="1"/>
</dbReference>
<protein>
    <recommendedName>
        <fullName evidence="4">TIGR04222 domain-containing membrane protein</fullName>
    </recommendedName>
</protein>
<proteinExistence type="predicted"/>
<sequence length="366" mass="39907">MSYNRLSEELRLKERMLDKPVPSTITKSVILKLLIISVAIGLVVAIATIVPDMPDPDFLLFYGAIVTITVLVSSWLVLDPTKNQSLPLIPLEPDPYKIAYLRSQEIGVAKVAVMDLSQRGYLQITEESIQQAENHPDISLLTTIQREAFDWFATPTTPRTSGWLLARQLQPHCTVYQQQLLNEQLLTSDNLKARTELIKWIGASIIVGLGGFKLVIASLHSRNNMGYLVLMGIFSFYFLQNACQITQHRSLLGVEYLKQLEATFKQLKQKIQADIPEATFAQLKQKVEIGIPSAFEYNLAVALYGFDLLAGTRYDRYQNIFVPVRTTTSSQNSSSGGCGGGGCSGGGCSGSCGGGGCGGCGGCGGD</sequence>
<feature type="transmembrane region" description="Helical" evidence="1">
    <location>
        <begin position="29"/>
        <end position="47"/>
    </location>
</feature>
<dbReference type="AlphaFoldDB" id="A0A1Z4GDG9"/>
<evidence type="ECO:0000256" key="1">
    <source>
        <dbReference type="SAM" id="Phobius"/>
    </source>
</evidence>
<dbReference type="EMBL" id="AP018174">
    <property type="protein sequence ID" value="BAY15358.1"/>
    <property type="molecule type" value="Genomic_DNA"/>
</dbReference>